<accession>A0A369KB76</accession>
<gene>
    <name evidence="1" type="primary">scn1</name>
    <name evidence="1" type="ORF">Hypma_015874</name>
</gene>
<dbReference type="InParanoid" id="A0A369KB76"/>
<dbReference type="InterPro" id="IPR032466">
    <property type="entry name" value="Metal_Hydrolase"/>
</dbReference>
<dbReference type="GO" id="GO:0016788">
    <property type="term" value="F:hydrolase activity, acting on ester bonds"/>
    <property type="evidence" value="ECO:0007669"/>
    <property type="project" value="InterPro"/>
</dbReference>
<organism evidence="1 2">
    <name type="scientific">Hypsizygus marmoreus</name>
    <name type="common">White beech mushroom</name>
    <name type="synonym">Agaricus marmoreus</name>
    <dbReference type="NCBI Taxonomy" id="39966"/>
    <lineage>
        <taxon>Eukaryota</taxon>
        <taxon>Fungi</taxon>
        <taxon>Dikarya</taxon>
        <taxon>Basidiomycota</taxon>
        <taxon>Agaricomycotina</taxon>
        <taxon>Agaricomycetes</taxon>
        <taxon>Agaricomycetidae</taxon>
        <taxon>Agaricales</taxon>
        <taxon>Tricholomatineae</taxon>
        <taxon>Lyophyllaceae</taxon>
        <taxon>Hypsizygus</taxon>
    </lineage>
</organism>
<dbReference type="SUPFAM" id="SSF51556">
    <property type="entry name" value="Metallo-dependent hydrolases"/>
    <property type="match status" value="1"/>
</dbReference>
<dbReference type="Proteomes" id="UP000076154">
    <property type="component" value="Unassembled WGS sequence"/>
</dbReference>
<dbReference type="InterPro" id="IPR001130">
    <property type="entry name" value="TatD-like"/>
</dbReference>
<protein>
    <submittedName>
        <fullName evidence="1">Cut9-interacting protein scn1</fullName>
    </submittedName>
</protein>
<dbReference type="PANTHER" id="PTHR47345:SF1">
    <property type="entry name" value="CUT9-INTERACTING PROTEIN SCN1"/>
    <property type="match status" value="1"/>
</dbReference>
<dbReference type="AlphaFoldDB" id="A0A369KB76"/>
<evidence type="ECO:0000313" key="1">
    <source>
        <dbReference type="EMBL" id="RDB29053.1"/>
    </source>
</evidence>
<proteinExistence type="predicted"/>
<dbReference type="Gene3D" id="3.20.20.140">
    <property type="entry name" value="Metal-dependent hydrolases"/>
    <property type="match status" value="1"/>
</dbReference>
<dbReference type="OrthoDB" id="413993at2759"/>
<sequence length="317" mass="36417">MASLQITICAMSTMPEDQPLVCDLARAHPTKVVPCFGYHPWFTYRISIHPSTSKDDHYRSLFLPTSSQDQCQDPAHISAYQRLLPLLPDPIGLDYILSELRRNLEAFPEAMLGEVGLDRAFRVPFDYYAERRELTPFTVPFDHQLAILEAQLELAVELGRNVSIHSVKSQLATAELLAKMQIKHQENWSRISLDLHSCGLSPESWRDIERKYKNVFLSLSTVINSRSPNHRALIATCSPTRLLVESDFHNVDKCTERTWDMVKTVAEVRGWPLESEWIDDLDEDDWGTVRKLEENWFRFKKGYHATSSGTVATRQSK</sequence>
<dbReference type="InterPro" id="IPR053044">
    <property type="entry name" value="Metallo-hydrolase/TatD-type"/>
</dbReference>
<dbReference type="PANTHER" id="PTHR47345">
    <property type="entry name" value="CUT9-INTERACTING PROTEIN SCN1"/>
    <property type="match status" value="1"/>
</dbReference>
<evidence type="ECO:0000313" key="2">
    <source>
        <dbReference type="Proteomes" id="UP000076154"/>
    </source>
</evidence>
<reference evidence="1" key="1">
    <citation type="submission" date="2018-04" db="EMBL/GenBank/DDBJ databases">
        <title>Whole genome sequencing of Hypsizygus marmoreus.</title>
        <authorList>
            <person name="Choi I.-G."/>
            <person name="Min B."/>
            <person name="Kim J.-G."/>
            <person name="Kim S."/>
            <person name="Oh Y.-L."/>
            <person name="Kong W.-S."/>
            <person name="Park H."/>
            <person name="Jeong J."/>
            <person name="Song E.-S."/>
        </authorList>
    </citation>
    <scope>NUCLEOTIDE SEQUENCE [LARGE SCALE GENOMIC DNA]</scope>
    <source>
        <strain evidence="1">51987-8</strain>
    </source>
</reference>
<comment type="caution">
    <text evidence="1">The sequence shown here is derived from an EMBL/GenBank/DDBJ whole genome shotgun (WGS) entry which is preliminary data.</text>
</comment>
<name>A0A369KB76_HYPMA</name>
<dbReference type="FunCoup" id="A0A369KB76">
    <property type="interactions" value="15"/>
</dbReference>
<dbReference type="Pfam" id="PF01026">
    <property type="entry name" value="TatD_DNase"/>
    <property type="match status" value="1"/>
</dbReference>
<dbReference type="EMBL" id="LUEZ02000010">
    <property type="protein sequence ID" value="RDB29053.1"/>
    <property type="molecule type" value="Genomic_DNA"/>
</dbReference>
<keyword evidence="2" id="KW-1185">Reference proteome</keyword>